<reference evidence="1 2" key="1">
    <citation type="submission" date="2024-09" db="EMBL/GenBank/DDBJ databases">
        <title>Chromosome-scale assembly of Riccia sorocarpa.</title>
        <authorList>
            <person name="Paukszto L."/>
        </authorList>
    </citation>
    <scope>NUCLEOTIDE SEQUENCE [LARGE SCALE GENOMIC DNA]</scope>
    <source>
        <strain evidence="1">LP-2024</strain>
        <tissue evidence="1">Aerial parts of the thallus</tissue>
    </source>
</reference>
<name>A0ABD3GJA1_9MARC</name>
<comment type="caution">
    <text evidence="1">The sequence shown here is derived from an EMBL/GenBank/DDBJ whole genome shotgun (WGS) entry which is preliminary data.</text>
</comment>
<accession>A0ABD3GJA1</accession>
<evidence type="ECO:0000313" key="1">
    <source>
        <dbReference type="EMBL" id="KAL3677239.1"/>
    </source>
</evidence>
<evidence type="ECO:0000313" key="2">
    <source>
        <dbReference type="Proteomes" id="UP001633002"/>
    </source>
</evidence>
<proteinExistence type="predicted"/>
<dbReference type="Proteomes" id="UP001633002">
    <property type="component" value="Unassembled WGS sequence"/>
</dbReference>
<dbReference type="EMBL" id="JBJQOH010000008">
    <property type="protein sequence ID" value="KAL3677239.1"/>
    <property type="molecule type" value="Genomic_DNA"/>
</dbReference>
<protein>
    <submittedName>
        <fullName evidence="1">Uncharacterized protein</fullName>
    </submittedName>
</protein>
<keyword evidence="2" id="KW-1185">Reference proteome</keyword>
<dbReference type="AlphaFoldDB" id="A0ABD3GJA1"/>
<gene>
    <name evidence="1" type="ORF">R1sor_027187</name>
</gene>
<organism evidence="1 2">
    <name type="scientific">Riccia sorocarpa</name>
    <dbReference type="NCBI Taxonomy" id="122646"/>
    <lineage>
        <taxon>Eukaryota</taxon>
        <taxon>Viridiplantae</taxon>
        <taxon>Streptophyta</taxon>
        <taxon>Embryophyta</taxon>
        <taxon>Marchantiophyta</taxon>
        <taxon>Marchantiopsida</taxon>
        <taxon>Marchantiidae</taxon>
        <taxon>Marchantiales</taxon>
        <taxon>Ricciaceae</taxon>
        <taxon>Riccia</taxon>
    </lineage>
</organism>
<sequence>MEKIVTAVAEQKGEVQNLGEKVEILIPHFQQNESSCSRHLSIRCNHMLRLPRPRSGRQTPRTVTLEQEKERAARQRKLLNLRIAGLVEHPEEVTKEVVISFFREQLNIVDPGVDSATRVGRNENGPRTILVRFSSGAGRASVLANRSTLKGQGSD</sequence>